<reference evidence="1" key="1">
    <citation type="submission" date="2018-02" db="EMBL/GenBank/DDBJ databases">
        <title>Rhizophora mucronata_Transcriptome.</title>
        <authorList>
            <person name="Meera S.P."/>
            <person name="Sreeshan A."/>
            <person name="Augustine A."/>
        </authorList>
    </citation>
    <scope>NUCLEOTIDE SEQUENCE</scope>
    <source>
        <tissue evidence="1">Leaf</tissue>
    </source>
</reference>
<sequence>MYADKLLVEERSSPEPKVLKSQTPTISIWFWK</sequence>
<organism evidence="1">
    <name type="scientific">Rhizophora mucronata</name>
    <name type="common">Asiatic mangrove</name>
    <dbReference type="NCBI Taxonomy" id="61149"/>
    <lineage>
        <taxon>Eukaryota</taxon>
        <taxon>Viridiplantae</taxon>
        <taxon>Streptophyta</taxon>
        <taxon>Embryophyta</taxon>
        <taxon>Tracheophyta</taxon>
        <taxon>Spermatophyta</taxon>
        <taxon>Magnoliopsida</taxon>
        <taxon>eudicotyledons</taxon>
        <taxon>Gunneridae</taxon>
        <taxon>Pentapetalae</taxon>
        <taxon>rosids</taxon>
        <taxon>fabids</taxon>
        <taxon>Malpighiales</taxon>
        <taxon>Rhizophoraceae</taxon>
        <taxon>Rhizophora</taxon>
    </lineage>
</organism>
<protein>
    <submittedName>
        <fullName evidence="1">Uncharacterized protein</fullName>
    </submittedName>
</protein>
<proteinExistence type="predicted"/>
<dbReference type="EMBL" id="GGEC01070211">
    <property type="protein sequence ID" value="MBX50695.1"/>
    <property type="molecule type" value="Transcribed_RNA"/>
</dbReference>
<dbReference type="AlphaFoldDB" id="A0A2P2P7G5"/>
<accession>A0A2P2P7G5</accession>
<evidence type="ECO:0000313" key="1">
    <source>
        <dbReference type="EMBL" id="MBX50695.1"/>
    </source>
</evidence>
<name>A0A2P2P7G5_RHIMU</name>